<dbReference type="Proteomes" id="UP001604336">
    <property type="component" value="Unassembled WGS sequence"/>
</dbReference>
<feature type="compositionally biased region" description="Basic and acidic residues" evidence="1">
    <location>
        <begin position="181"/>
        <end position="205"/>
    </location>
</feature>
<feature type="region of interest" description="Disordered" evidence="1">
    <location>
        <begin position="1"/>
        <end position="205"/>
    </location>
</feature>
<accession>A0ABD1P9S0</accession>
<evidence type="ECO:0000256" key="1">
    <source>
        <dbReference type="SAM" id="MobiDB-lite"/>
    </source>
</evidence>
<comment type="caution">
    <text evidence="2">The sequence shown here is derived from an EMBL/GenBank/DDBJ whole genome shotgun (WGS) entry which is preliminary data.</text>
</comment>
<keyword evidence="3" id="KW-1185">Reference proteome</keyword>
<evidence type="ECO:0000313" key="3">
    <source>
        <dbReference type="Proteomes" id="UP001604336"/>
    </source>
</evidence>
<proteinExistence type="predicted"/>
<feature type="compositionally biased region" description="Basic and acidic residues" evidence="1">
    <location>
        <begin position="75"/>
        <end position="146"/>
    </location>
</feature>
<gene>
    <name evidence="2" type="ORF">Adt_44022</name>
</gene>
<organism evidence="2 3">
    <name type="scientific">Abeliophyllum distichum</name>
    <dbReference type="NCBI Taxonomy" id="126358"/>
    <lineage>
        <taxon>Eukaryota</taxon>
        <taxon>Viridiplantae</taxon>
        <taxon>Streptophyta</taxon>
        <taxon>Embryophyta</taxon>
        <taxon>Tracheophyta</taxon>
        <taxon>Spermatophyta</taxon>
        <taxon>Magnoliopsida</taxon>
        <taxon>eudicotyledons</taxon>
        <taxon>Gunneridae</taxon>
        <taxon>Pentapetalae</taxon>
        <taxon>asterids</taxon>
        <taxon>lamiids</taxon>
        <taxon>Lamiales</taxon>
        <taxon>Oleaceae</taxon>
        <taxon>Forsythieae</taxon>
        <taxon>Abeliophyllum</taxon>
    </lineage>
</organism>
<protein>
    <submittedName>
        <fullName evidence="2">Zinc finger CCCH domain-containing protein 5</fullName>
    </submittedName>
</protein>
<evidence type="ECO:0000313" key="2">
    <source>
        <dbReference type="EMBL" id="KAL2460602.1"/>
    </source>
</evidence>
<feature type="compositionally biased region" description="Basic residues" evidence="1">
    <location>
        <begin position="65"/>
        <end position="74"/>
    </location>
</feature>
<sequence>MGESAITMMESEDAKSEPQKAYKVKHSNCGDNRKSDSYGRNYKYSDSDSDSDSDSSAGLLQSAKRFPKNLKKSKSKQDTNKNYDSESRVQYHEENKSHANVYHGEDVGNRGRWEPDEVASFKHETLGRKSHGKDHIKYSREAKLDDDNSDEYGNESKSPHSSRSSKRKHTRSLEARNFSKRSKESEENDMEYQKNPKNHDREISY</sequence>
<dbReference type="EMBL" id="JBFOLK010000014">
    <property type="protein sequence ID" value="KAL2460602.1"/>
    <property type="molecule type" value="Genomic_DNA"/>
</dbReference>
<name>A0ABD1P9S0_9LAMI</name>
<reference evidence="3" key="1">
    <citation type="submission" date="2024-07" db="EMBL/GenBank/DDBJ databases">
        <title>Two chromosome-level genome assemblies of Korean endemic species Abeliophyllum distichum and Forsythia ovata (Oleaceae).</title>
        <authorList>
            <person name="Jang H."/>
        </authorList>
    </citation>
    <scope>NUCLEOTIDE SEQUENCE [LARGE SCALE GENOMIC DNA]</scope>
</reference>
<dbReference type="AlphaFoldDB" id="A0ABD1P9S0"/>